<dbReference type="Pfam" id="PF07466">
    <property type="entry name" value="DUF1517"/>
    <property type="match status" value="1"/>
</dbReference>
<dbReference type="PANTHER" id="PTHR33975:SF2">
    <property type="entry name" value="MYELIN-ASSOCIATED OLIGODENDROCYTE BASIC PROTEIN"/>
    <property type="match status" value="1"/>
</dbReference>
<gene>
    <name evidence="1" type="ORF">ACHAWO_013087</name>
</gene>
<protein>
    <submittedName>
        <fullName evidence="1">Uncharacterized protein</fullName>
    </submittedName>
</protein>
<sequence length="210" mass="23024">MSNLGTSSSVLGPGVSVAEISVALEVPDRDRPDAIMNVLERLASTARTDSRVGLQNLTSQVALELLRRKQSIVAASTKAKHFRDESKAQREFNNMSIQERGKFQRETVSRYGGVDYSMKKAGADASPYSAKATVAVVTIVLQIDGDSTSNQLSSRANSIRDVEEALSRIAADSRVDDCLRGVEILWTPEEREETLTMRDVLADYSDLRSI</sequence>
<dbReference type="InterPro" id="IPR053023">
    <property type="entry name" value="FLAP_modulator"/>
</dbReference>
<evidence type="ECO:0000313" key="1">
    <source>
        <dbReference type="EMBL" id="KAL3775281.1"/>
    </source>
</evidence>
<accession>A0ABD3NL68</accession>
<dbReference type="EMBL" id="JALLPJ020001160">
    <property type="protein sequence ID" value="KAL3775281.1"/>
    <property type="molecule type" value="Genomic_DNA"/>
</dbReference>
<dbReference type="Proteomes" id="UP001530400">
    <property type="component" value="Unassembled WGS sequence"/>
</dbReference>
<dbReference type="InterPro" id="IPR010903">
    <property type="entry name" value="DUF1517"/>
</dbReference>
<reference evidence="1 2" key="1">
    <citation type="submission" date="2024-10" db="EMBL/GenBank/DDBJ databases">
        <title>Updated reference genomes for cyclostephanoid diatoms.</title>
        <authorList>
            <person name="Roberts W.R."/>
            <person name="Alverson A.J."/>
        </authorList>
    </citation>
    <scope>NUCLEOTIDE SEQUENCE [LARGE SCALE GENOMIC DNA]</scope>
    <source>
        <strain evidence="1 2">AJA010-31</strain>
    </source>
</reference>
<organism evidence="1 2">
    <name type="scientific">Cyclotella atomus</name>
    <dbReference type="NCBI Taxonomy" id="382360"/>
    <lineage>
        <taxon>Eukaryota</taxon>
        <taxon>Sar</taxon>
        <taxon>Stramenopiles</taxon>
        <taxon>Ochrophyta</taxon>
        <taxon>Bacillariophyta</taxon>
        <taxon>Coscinodiscophyceae</taxon>
        <taxon>Thalassiosirophycidae</taxon>
        <taxon>Stephanodiscales</taxon>
        <taxon>Stephanodiscaceae</taxon>
        <taxon>Cyclotella</taxon>
    </lineage>
</organism>
<dbReference type="AlphaFoldDB" id="A0ABD3NL68"/>
<dbReference type="PANTHER" id="PTHR33975">
    <property type="entry name" value="MYELIN-ASSOCIATED OLIGODENDROCYTE BASIC PROTEIN"/>
    <property type="match status" value="1"/>
</dbReference>
<name>A0ABD3NL68_9STRA</name>
<proteinExistence type="predicted"/>
<keyword evidence="2" id="KW-1185">Reference proteome</keyword>
<evidence type="ECO:0000313" key="2">
    <source>
        <dbReference type="Proteomes" id="UP001530400"/>
    </source>
</evidence>
<comment type="caution">
    <text evidence="1">The sequence shown here is derived from an EMBL/GenBank/DDBJ whole genome shotgun (WGS) entry which is preliminary data.</text>
</comment>